<dbReference type="Gene3D" id="1.20.1070.10">
    <property type="entry name" value="Rhodopsin 7-helix transmembrane proteins"/>
    <property type="match status" value="1"/>
</dbReference>
<evidence type="ECO:0000256" key="8">
    <source>
        <dbReference type="ARBA" id="ARBA00023180"/>
    </source>
</evidence>
<proteinExistence type="predicted"/>
<comment type="subcellular location">
    <subcellularLocation>
        <location evidence="1">Cell membrane</location>
        <topology evidence="1">Multi-pass membrane protein</topology>
    </subcellularLocation>
</comment>
<dbReference type="InterPro" id="IPR000276">
    <property type="entry name" value="GPCR_Rhodpsn"/>
</dbReference>
<dbReference type="PRINTS" id="PR01783">
    <property type="entry name" value="MCHRECEPTOR"/>
</dbReference>
<dbReference type="PROSITE" id="PS50262">
    <property type="entry name" value="G_PROTEIN_RECEP_F1_2"/>
    <property type="match status" value="1"/>
</dbReference>
<dbReference type="GO" id="GO:0004930">
    <property type="term" value="F:G protein-coupled receptor activity"/>
    <property type="evidence" value="ECO:0007669"/>
    <property type="project" value="UniProtKB-KW"/>
</dbReference>
<evidence type="ECO:0000259" key="11">
    <source>
        <dbReference type="PROSITE" id="PS50262"/>
    </source>
</evidence>
<name>A0AAN8HG98_CHAGU</name>
<evidence type="ECO:0000313" key="12">
    <source>
        <dbReference type="EMBL" id="KAK5914601.1"/>
    </source>
</evidence>
<dbReference type="PRINTS" id="PR00237">
    <property type="entry name" value="GPCRRHODOPSN"/>
</dbReference>
<keyword evidence="2" id="KW-1003">Cell membrane</keyword>
<keyword evidence="13" id="KW-1185">Reference proteome</keyword>
<dbReference type="EMBL" id="JAURVH010001527">
    <property type="protein sequence ID" value="KAK5914601.1"/>
    <property type="molecule type" value="Genomic_DNA"/>
</dbReference>
<keyword evidence="7" id="KW-0675">Receptor</keyword>
<dbReference type="Pfam" id="PF00001">
    <property type="entry name" value="7tm_1"/>
    <property type="match status" value="1"/>
</dbReference>
<keyword evidence="5" id="KW-0297">G-protein coupled receptor</keyword>
<evidence type="ECO:0000256" key="1">
    <source>
        <dbReference type="ARBA" id="ARBA00004651"/>
    </source>
</evidence>
<dbReference type="PANTHER" id="PTHR24229">
    <property type="entry name" value="NEUROPEPTIDES RECEPTOR"/>
    <property type="match status" value="1"/>
</dbReference>
<comment type="caution">
    <text evidence="12">The sequence shown here is derived from an EMBL/GenBank/DDBJ whole genome shotgun (WGS) entry which is preliminary data.</text>
</comment>
<dbReference type="GO" id="GO:0043005">
    <property type="term" value="C:neuron projection"/>
    <property type="evidence" value="ECO:0007669"/>
    <property type="project" value="TreeGrafter"/>
</dbReference>
<dbReference type="PANTHER" id="PTHR24229:SF90">
    <property type="entry name" value="MELANIN-CONCENTRATING HORMONE RECEPTOR 1"/>
    <property type="match status" value="1"/>
</dbReference>
<evidence type="ECO:0000256" key="7">
    <source>
        <dbReference type="ARBA" id="ARBA00023170"/>
    </source>
</evidence>
<dbReference type="Proteomes" id="UP001331515">
    <property type="component" value="Unassembled WGS sequence"/>
</dbReference>
<dbReference type="GO" id="GO:0007218">
    <property type="term" value="P:neuropeptide signaling pathway"/>
    <property type="evidence" value="ECO:0007669"/>
    <property type="project" value="TreeGrafter"/>
</dbReference>
<reference evidence="12 13" key="1">
    <citation type="journal article" date="2023" name="Mol. Biol. Evol.">
        <title>Genomics of Secondarily Temperate Adaptation in the Only Non-Antarctic Icefish.</title>
        <authorList>
            <person name="Rivera-Colon A.G."/>
            <person name="Rayamajhi N."/>
            <person name="Minhas B.F."/>
            <person name="Madrigal G."/>
            <person name="Bilyk K.T."/>
            <person name="Yoon V."/>
            <person name="Hune M."/>
            <person name="Gregory S."/>
            <person name="Cheng C.H.C."/>
            <person name="Catchen J.M."/>
        </authorList>
    </citation>
    <scope>NUCLEOTIDE SEQUENCE [LARGE SCALE GENOMIC DNA]</scope>
    <source>
        <tissue evidence="12">White muscle</tissue>
    </source>
</reference>
<evidence type="ECO:0000256" key="9">
    <source>
        <dbReference type="ARBA" id="ARBA00023224"/>
    </source>
</evidence>
<keyword evidence="4 10" id="KW-1133">Transmembrane helix</keyword>
<evidence type="ECO:0000256" key="3">
    <source>
        <dbReference type="ARBA" id="ARBA00022692"/>
    </source>
</evidence>
<feature type="transmembrane region" description="Helical" evidence="10">
    <location>
        <begin position="35"/>
        <end position="55"/>
    </location>
</feature>
<keyword evidence="3 10" id="KW-0812">Transmembrane</keyword>
<sequence length="174" mass="19007">MDFEIISNASFPPFSSAENLTEEYEQYINGLMPSIFGVICFLGTFGNSIVIYTIVKKTKFCSQQTVPDILIFSLSTADLLFLLGMPFLIHQLLGNGSWCFGGTMCTVITALDSNSQMRKFIVAVQPSHCRVFRVAPAALADGSMSLRLAPDSSQPSQSARELLQSMLPVTVAVH</sequence>
<keyword evidence="9" id="KW-0807">Transducer</keyword>
<dbReference type="InterPro" id="IPR008361">
    <property type="entry name" value="MCH_rcpt"/>
</dbReference>
<feature type="transmembrane region" description="Helical" evidence="10">
    <location>
        <begin position="67"/>
        <end position="89"/>
    </location>
</feature>
<evidence type="ECO:0000313" key="13">
    <source>
        <dbReference type="Proteomes" id="UP001331515"/>
    </source>
</evidence>
<organism evidence="12 13">
    <name type="scientific">Champsocephalus gunnari</name>
    <name type="common">Mackerel icefish</name>
    <dbReference type="NCBI Taxonomy" id="52237"/>
    <lineage>
        <taxon>Eukaryota</taxon>
        <taxon>Metazoa</taxon>
        <taxon>Chordata</taxon>
        <taxon>Craniata</taxon>
        <taxon>Vertebrata</taxon>
        <taxon>Euteleostomi</taxon>
        <taxon>Actinopterygii</taxon>
        <taxon>Neopterygii</taxon>
        <taxon>Teleostei</taxon>
        <taxon>Neoteleostei</taxon>
        <taxon>Acanthomorphata</taxon>
        <taxon>Eupercaria</taxon>
        <taxon>Perciformes</taxon>
        <taxon>Notothenioidei</taxon>
        <taxon>Channichthyidae</taxon>
        <taxon>Champsocephalus</taxon>
    </lineage>
</organism>
<keyword evidence="8" id="KW-0325">Glycoprotein</keyword>
<protein>
    <recommendedName>
        <fullName evidence="11">G-protein coupled receptors family 1 profile domain-containing protein</fullName>
    </recommendedName>
</protein>
<gene>
    <name evidence="12" type="ORF">CgunFtcFv8_009030</name>
</gene>
<dbReference type="GO" id="GO:0005886">
    <property type="term" value="C:plasma membrane"/>
    <property type="evidence" value="ECO:0007669"/>
    <property type="project" value="UniProtKB-SubCell"/>
</dbReference>
<accession>A0AAN8HG98</accession>
<evidence type="ECO:0000256" key="4">
    <source>
        <dbReference type="ARBA" id="ARBA00022989"/>
    </source>
</evidence>
<evidence type="ECO:0000256" key="5">
    <source>
        <dbReference type="ARBA" id="ARBA00023040"/>
    </source>
</evidence>
<dbReference type="AlphaFoldDB" id="A0AAN8HG98"/>
<evidence type="ECO:0000256" key="6">
    <source>
        <dbReference type="ARBA" id="ARBA00023136"/>
    </source>
</evidence>
<evidence type="ECO:0000256" key="2">
    <source>
        <dbReference type="ARBA" id="ARBA00022475"/>
    </source>
</evidence>
<evidence type="ECO:0000256" key="10">
    <source>
        <dbReference type="SAM" id="Phobius"/>
    </source>
</evidence>
<keyword evidence="6 10" id="KW-0472">Membrane</keyword>
<dbReference type="GO" id="GO:0042923">
    <property type="term" value="F:neuropeptide binding"/>
    <property type="evidence" value="ECO:0007669"/>
    <property type="project" value="TreeGrafter"/>
</dbReference>
<dbReference type="InterPro" id="IPR017452">
    <property type="entry name" value="GPCR_Rhodpsn_7TM"/>
</dbReference>
<feature type="domain" description="G-protein coupled receptors family 1 profile" evidence="11">
    <location>
        <begin position="46"/>
        <end position="111"/>
    </location>
</feature>
<dbReference type="SUPFAM" id="SSF81321">
    <property type="entry name" value="Family A G protein-coupled receptor-like"/>
    <property type="match status" value="1"/>
</dbReference>